<accession>A0A0C2MMQ2</accession>
<evidence type="ECO:0000313" key="2">
    <source>
        <dbReference type="Proteomes" id="UP000031668"/>
    </source>
</evidence>
<sequence>MPDRCFEHPKPSVKMTGPIDRDIMSDLRSRESHMLNQGANLSLRIGLNMNDYQSSFRRNSGTCCQIALRRTTIQTNISNVGWLQTSSRVKYRSDNHKPLHESATYQRTMSGGLFVIVSNSRLQAP</sequence>
<dbReference type="AlphaFoldDB" id="A0A0C2MMQ2"/>
<proteinExistence type="predicted"/>
<name>A0A0C2MMQ2_THEKT</name>
<keyword evidence="2" id="KW-1185">Reference proteome</keyword>
<protein>
    <submittedName>
        <fullName evidence="1">Uncharacterized protein</fullName>
    </submittedName>
</protein>
<reference evidence="1 2" key="1">
    <citation type="journal article" date="2014" name="Genome Biol. Evol.">
        <title>The genome of the myxosporean Thelohanellus kitauei shows adaptations to nutrient acquisition within its fish host.</title>
        <authorList>
            <person name="Yang Y."/>
            <person name="Xiong J."/>
            <person name="Zhou Z."/>
            <person name="Huo F."/>
            <person name="Miao W."/>
            <person name="Ran C."/>
            <person name="Liu Y."/>
            <person name="Zhang J."/>
            <person name="Feng J."/>
            <person name="Wang M."/>
            <person name="Wang M."/>
            <person name="Wang L."/>
            <person name="Yao B."/>
        </authorList>
    </citation>
    <scope>NUCLEOTIDE SEQUENCE [LARGE SCALE GENOMIC DNA]</scope>
    <source>
        <strain evidence="1">Wuqing</strain>
    </source>
</reference>
<dbReference type="EMBL" id="JWZT01002840">
    <property type="protein sequence ID" value="KII68516.1"/>
    <property type="molecule type" value="Genomic_DNA"/>
</dbReference>
<gene>
    <name evidence="1" type="ORF">RF11_05425</name>
</gene>
<dbReference type="Proteomes" id="UP000031668">
    <property type="component" value="Unassembled WGS sequence"/>
</dbReference>
<evidence type="ECO:0000313" key="1">
    <source>
        <dbReference type="EMBL" id="KII68516.1"/>
    </source>
</evidence>
<comment type="caution">
    <text evidence="1">The sequence shown here is derived from an EMBL/GenBank/DDBJ whole genome shotgun (WGS) entry which is preliminary data.</text>
</comment>
<organism evidence="1 2">
    <name type="scientific">Thelohanellus kitauei</name>
    <name type="common">Myxosporean</name>
    <dbReference type="NCBI Taxonomy" id="669202"/>
    <lineage>
        <taxon>Eukaryota</taxon>
        <taxon>Metazoa</taxon>
        <taxon>Cnidaria</taxon>
        <taxon>Myxozoa</taxon>
        <taxon>Myxosporea</taxon>
        <taxon>Bivalvulida</taxon>
        <taxon>Platysporina</taxon>
        <taxon>Myxobolidae</taxon>
        <taxon>Thelohanellus</taxon>
    </lineage>
</organism>